<dbReference type="AlphaFoldDB" id="A0A450VZT5"/>
<evidence type="ECO:0000256" key="1">
    <source>
        <dbReference type="SAM" id="MobiDB-lite"/>
    </source>
</evidence>
<dbReference type="EMBL" id="CAADFK010000014">
    <property type="protein sequence ID" value="VFK10313.1"/>
    <property type="molecule type" value="Genomic_DNA"/>
</dbReference>
<accession>A0A450VZT5</accession>
<evidence type="ECO:0000313" key="2">
    <source>
        <dbReference type="EMBL" id="VFK10313.1"/>
    </source>
</evidence>
<protein>
    <submittedName>
        <fullName evidence="2">Uncharacterized protein</fullName>
    </submittedName>
</protein>
<organism evidence="2">
    <name type="scientific">Candidatus Kentrum sp. LPFa</name>
    <dbReference type="NCBI Taxonomy" id="2126335"/>
    <lineage>
        <taxon>Bacteria</taxon>
        <taxon>Pseudomonadati</taxon>
        <taxon>Pseudomonadota</taxon>
        <taxon>Gammaproteobacteria</taxon>
        <taxon>Candidatus Kentrum</taxon>
    </lineage>
</organism>
<reference evidence="2" key="1">
    <citation type="submission" date="2019-02" db="EMBL/GenBank/DDBJ databases">
        <authorList>
            <person name="Gruber-Vodicka R. H."/>
            <person name="Seah K. B. B."/>
        </authorList>
    </citation>
    <scope>NUCLEOTIDE SEQUENCE</scope>
    <source>
        <strain evidence="2">BECK_S313</strain>
    </source>
</reference>
<proteinExistence type="predicted"/>
<gene>
    <name evidence="2" type="ORF">BECKLPF1236B_GA0070989_101422</name>
</gene>
<sequence>MYAILPEPNSSINAEEKTTIPKKAKQKIANQENMDKSNHVAGFIFAADNPFIAKKTLVYEKAQYSYRHR</sequence>
<feature type="region of interest" description="Disordered" evidence="1">
    <location>
        <begin position="1"/>
        <end position="25"/>
    </location>
</feature>
<name>A0A450VZT5_9GAMM</name>